<accession>A0A067MGI0</accession>
<sequence>MDLYRRYKTALKGINNLPGTRVFLNTFHPVGALLRYMPGVSLITPSPSFRWDRKYKIFQYFGLDVYTEVRVWPQLNAGFNLADAAAIKEVTTSRAVFQKPVYQALNLYGANVITTENEEWKRHRKISQPAFSERNNSLVWQETARLTNEIFAEWEGKETIAVDHVVDITLPLALLVISAAGFGRRVPWGEEVGSLGYTKPPAGHTMTFIQSVSTLCTGLFVKLVFPEWIMGLKSRWQRIRTSYHELEGYMTEMIETRQRERAAPDAEKEDVLDKSNLFDGLLAASEDELASGQTALSHKELMGNIFIFLLAGHETTAHSLAFAMGLLACHPDEQQRLFDHIKSVLGNSQEPAYENIHALTRPLAVLYETLRLFPPVISIPKTVACDTTLLVRMSTVEGKGTKGLGSSEDQRQRIFIPKGSSVFIDTMGLHYNPRYWEEPHDFNPDRFLRGDWNRDAFLPFSGGARACLGRRFSEIEVVAFLTNLVLRYKIELNPAAFDVISGEPPRETRERLLKPYARLSPAPPSRRPATSTCIDMGNIAYQLLSVGLLSLCVYALSVYRRYKSAIRAINDLPGTRVFLSDNDPLGILIGFIPGIHLILPRQPFRFDQKYKAHQEFGLDIHTEARIWPATGVFFTLADAEAIKEVTTSRATFPKPSYAILDLYGTNVVSTEHDEWKKHRKVAQPAFSERNNKLVWDEATRLTDEIFTDWGGKDVVHVDHVVDMTLPFALLVISAAGFGRRVPWIEEVRSSKVKPPPGHTITFIEAVSTMCKGLVVRLLFPDWVLGLRPHWRAIRTAYFELEKYMAEMIQKRQAERLAPRDNDGDEIHQASLFDGLLAASEEEFASGQTALSQKELMGNIWIFLLAGHETTAHSLAFAMGLLACYPDEQQKLYDHLKSVASDRVLPTYDDVHALTRPLAVLYETLRMFPPVLIMPKEVTVDSTLTAHKATTESQHTKESSFEGERKTVFLPKGSHIWISSAALHYNPRYWEDPHEFKPERFMNSNWNKDAFLPFSGGARACLGRRFSEVEVIAFLSKLVLQYKIELNPEKFKIIPGESPRETRDRLLEVKRSGSLTLAPNNLPLVFRRRV</sequence>
<evidence type="ECO:0000256" key="9">
    <source>
        <dbReference type="PIRSR" id="PIRSR602401-1"/>
    </source>
</evidence>
<dbReference type="PRINTS" id="PR00463">
    <property type="entry name" value="EP450I"/>
</dbReference>
<dbReference type="Gene3D" id="1.10.630.10">
    <property type="entry name" value="Cytochrome P450"/>
    <property type="match status" value="2"/>
</dbReference>
<keyword evidence="6" id="KW-0560">Oxidoreductase</keyword>
<keyword evidence="7 9" id="KW-0408">Iron</keyword>
<dbReference type="PANTHER" id="PTHR24305">
    <property type="entry name" value="CYTOCHROME P450"/>
    <property type="match status" value="1"/>
</dbReference>
<evidence type="ECO:0000256" key="8">
    <source>
        <dbReference type="ARBA" id="ARBA00023033"/>
    </source>
</evidence>
<evidence type="ECO:0000313" key="10">
    <source>
        <dbReference type="EMBL" id="KDQ10987.1"/>
    </source>
</evidence>
<organism evidence="10 11">
    <name type="scientific">Botryobasidium botryosum (strain FD-172 SS1)</name>
    <dbReference type="NCBI Taxonomy" id="930990"/>
    <lineage>
        <taxon>Eukaryota</taxon>
        <taxon>Fungi</taxon>
        <taxon>Dikarya</taxon>
        <taxon>Basidiomycota</taxon>
        <taxon>Agaricomycotina</taxon>
        <taxon>Agaricomycetes</taxon>
        <taxon>Cantharellales</taxon>
        <taxon>Botryobasidiaceae</taxon>
        <taxon>Botryobasidium</taxon>
    </lineage>
</organism>
<dbReference type="SUPFAM" id="SSF48264">
    <property type="entry name" value="Cytochrome P450"/>
    <property type="match status" value="2"/>
</dbReference>
<dbReference type="InterPro" id="IPR001128">
    <property type="entry name" value="Cyt_P450"/>
</dbReference>
<dbReference type="InParanoid" id="A0A067MGI0"/>
<evidence type="ECO:0000256" key="4">
    <source>
        <dbReference type="ARBA" id="ARBA00022617"/>
    </source>
</evidence>
<feature type="binding site" description="axial binding residue" evidence="9">
    <location>
        <position position="1020"/>
    </location>
    <ligand>
        <name>heme</name>
        <dbReference type="ChEBI" id="CHEBI:30413"/>
    </ligand>
    <ligandPart>
        <name>Fe</name>
        <dbReference type="ChEBI" id="CHEBI:18248"/>
    </ligandPart>
</feature>
<dbReference type="HOGENOM" id="CLU_279004_0_0_1"/>
<reference evidence="11" key="1">
    <citation type="journal article" date="2014" name="Proc. Natl. Acad. Sci. U.S.A.">
        <title>Extensive sampling of basidiomycete genomes demonstrates inadequacy of the white-rot/brown-rot paradigm for wood decay fungi.</title>
        <authorList>
            <person name="Riley R."/>
            <person name="Salamov A.A."/>
            <person name="Brown D.W."/>
            <person name="Nagy L.G."/>
            <person name="Floudas D."/>
            <person name="Held B.W."/>
            <person name="Levasseur A."/>
            <person name="Lombard V."/>
            <person name="Morin E."/>
            <person name="Otillar R."/>
            <person name="Lindquist E.A."/>
            <person name="Sun H."/>
            <person name="LaButti K.M."/>
            <person name="Schmutz J."/>
            <person name="Jabbour D."/>
            <person name="Luo H."/>
            <person name="Baker S.E."/>
            <person name="Pisabarro A.G."/>
            <person name="Walton J.D."/>
            <person name="Blanchette R.A."/>
            <person name="Henrissat B."/>
            <person name="Martin F."/>
            <person name="Cullen D."/>
            <person name="Hibbett D.S."/>
            <person name="Grigoriev I.V."/>
        </authorList>
    </citation>
    <scope>NUCLEOTIDE SEQUENCE [LARGE SCALE GENOMIC DNA]</scope>
    <source>
        <strain evidence="11">FD-172 SS1</strain>
    </source>
</reference>
<dbReference type="PROSITE" id="PS00086">
    <property type="entry name" value="CYTOCHROME_P450"/>
    <property type="match status" value="2"/>
</dbReference>
<dbReference type="PANTHER" id="PTHR24305:SF166">
    <property type="entry name" value="CYTOCHROME P450 12A4, MITOCHONDRIAL-RELATED"/>
    <property type="match status" value="1"/>
</dbReference>
<evidence type="ECO:0000256" key="5">
    <source>
        <dbReference type="ARBA" id="ARBA00022723"/>
    </source>
</evidence>
<dbReference type="AlphaFoldDB" id="A0A067MGI0"/>
<protein>
    <recommendedName>
        <fullName evidence="12">Cytochrome P450</fullName>
    </recommendedName>
</protein>
<dbReference type="Pfam" id="PF00067">
    <property type="entry name" value="p450"/>
    <property type="match status" value="3"/>
</dbReference>
<comment type="similarity">
    <text evidence="3">Belongs to the cytochrome P450 family.</text>
</comment>
<dbReference type="EMBL" id="KL198062">
    <property type="protein sequence ID" value="KDQ10987.1"/>
    <property type="molecule type" value="Genomic_DNA"/>
</dbReference>
<name>A0A067MGI0_BOTB1</name>
<dbReference type="STRING" id="930990.A0A067MGI0"/>
<dbReference type="Proteomes" id="UP000027195">
    <property type="component" value="Unassembled WGS sequence"/>
</dbReference>
<dbReference type="GO" id="GO:0020037">
    <property type="term" value="F:heme binding"/>
    <property type="evidence" value="ECO:0007669"/>
    <property type="project" value="InterPro"/>
</dbReference>
<dbReference type="InterPro" id="IPR036396">
    <property type="entry name" value="Cyt_P450_sf"/>
</dbReference>
<keyword evidence="11" id="KW-1185">Reference proteome</keyword>
<keyword evidence="8" id="KW-0503">Monooxygenase</keyword>
<keyword evidence="5 9" id="KW-0479">Metal-binding</keyword>
<dbReference type="InterPro" id="IPR017972">
    <property type="entry name" value="Cyt_P450_CS"/>
</dbReference>
<dbReference type="GO" id="GO:0004497">
    <property type="term" value="F:monooxygenase activity"/>
    <property type="evidence" value="ECO:0007669"/>
    <property type="project" value="UniProtKB-KW"/>
</dbReference>
<gene>
    <name evidence="10" type="ORF">BOTBODRAFT_177680</name>
</gene>
<dbReference type="InterPro" id="IPR050121">
    <property type="entry name" value="Cytochrome_P450_monoxygenase"/>
</dbReference>
<dbReference type="InterPro" id="IPR002401">
    <property type="entry name" value="Cyt_P450_E_grp-I"/>
</dbReference>
<evidence type="ECO:0000256" key="3">
    <source>
        <dbReference type="ARBA" id="ARBA00010617"/>
    </source>
</evidence>
<proteinExistence type="inferred from homology"/>
<comment type="pathway">
    <text evidence="2">Secondary metabolite biosynthesis.</text>
</comment>
<evidence type="ECO:0000256" key="6">
    <source>
        <dbReference type="ARBA" id="ARBA00023002"/>
    </source>
</evidence>
<evidence type="ECO:0008006" key="12">
    <source>
        <dbReference type="Google" id="ProtNLM"/>
    </source>
</evidence>
<dbReference type="OrthoDB" id="1470350at2759"/>
<evidence type="ECO:0000313" key="11">
    <source>
        <dbReference type="Proteomes" id="UP000027195"/>
    </source>
</evidence>
<evidence type="ECO:0000256" key="7">
    <source>
        <dbReference type="ARBA" id="ARBA00023004"/>
    </source>
</evidence>
<comment type="cofactor">
    <cofactor evidence="1 9">
        <name>heme</name>
        <dbReference type="ChEBI" id="CHEBI:30413"/>
    </cofactor>
</comment>
<dbReference type="PRINTS" id="PR00385">
    <property type="entry name" value="P450"/>
</dbReference>
<dbReference type="GO" id="GO:0005506">
    <property type="term" value="F:iron ion binding"/>
    <property type="evidence" value="ECO:0007669"/>
    <property type="project" value="InterPro"/>
</dbReference>
<evidence type="ECO:0000256" key="1">
    <source>
        <dbReference type="ARBA" id="ARBA00001971"/>
    </source>
</evidence>
<dbReference type="GO" id="GO:0016705">
    <property type="term" value="F:oxidoreductase activity, acting on paired donors, with incorporation or reduction of molecular oxygen"/>
    <property type="evidence" value="ECO:0007669"/>
    <property type="project" value="InterPro"/>
</dbReference>
<keyword evidence="4 9" id="KW-0349">Heme</keyword>
<evidence type="ECO:0000256" key="2">
    <source>
        <dbReference type="ARBA" id="ARBA00005179"/>
    </source>
</evidence>